<dbReference type="EMBL" id="JWZX01000324">
    <property type="protein sequence ID" value="KOO53225.1"/>
    <property type="molecule type" value="Genomic_DNA"/>
</dbReference>
<dbReference type="AlphaFoldDB" id="A0A0M0LQ81"/>
<gene>
    <name evidence="2" type="ORF">Ctob_010398</name>
</gene>
<organism evidence="2 3">
    <name type="scientific">Chrysochromulina tobinii</name>
    <dbReference type="NCBI Taxonomy" id="1460289"/>
    <lineage>
        <taxon>Eukaryota</taxon>
        <taxon>Haptista</taxon>
        <taxon>Haptophyta</taxon>
        <taxon>Prymnesiophyceae</taxon>
        <taxon>Prymnesiales</taxon>
        <taxon>Chrysochromulinaceae</taxon>
        <taxon>Chrysochromulina</taxon>
    </lineage>
</organism>
<sequence length="304" mass="33009">MSCRASRGAVALGRWMAWRSPRDGDVDRTSRLGLGLRSPRGLWSLRLGMQVTEHAHLHVTSICCGGCRWCRIRWCVAGGHRRRRRRGARGGDAGVRAAPFERVALTQGAGALLVRARGEPAVDTVAVEVVLTREQPDLIILGKLLHAETALEQQVRTLHHRAVVSLLVRAAGAAAPLDRAVVSTIEPLPRACRQRAERSVRRRLDCVAHVSLLVSLLLESAHQLDMHEQYRALNGAVGADRTQSCTQSCTQSDTQSGAQAVAKRVALLPPVGRVEVPQLGAPVTHDPTGRRTAQGDQENPHAHP</sequence>
<reference evidence="3" key="1">
    <citation type="journal article" date="2015" name="PLoS Genet.">
        <title>Genome Sequence and Transcriptome Analyses of Chrysochromulina tobin: Metabolic Tools for Enhanced Algal Fitness in the Prominent Order Prymnesiales (Haptophyceae).</title>
        <authorList>
            <person name="Hovde B.T."/>
            <person name="Deodato C.R."/>
            <person name="Hunsperger H.M."/>
            <person name="Ryken S.A."/>
            <person name="Yost W."/>
            <person name="Jha R.K."/>
            <person name="Patterson J."/>
            <person name="Monnat R.J. Jr."/>
            <person name="Barlow S.B."/>
            <person name="Starkenburg S.R."/>
            <person name="Cattolico R.A."/>
        </authorList>
    </citation>
    <scope>NUCLEOTIDE SEQUENCE</scope>
    <source>
        <strain evidence="3">CCMP291</strain>
    </source>
</reference>
<protein>
    <submittedName>
        <fullName evidence="2">Uncharacterized protein</fullName>
    </submittedName>
</protein>
<feature type="region of interest" description="Disordered" evidence="1">
    <location>
        <begin position="276"/>
        <end position="304"/>
    </location>
</feature>
<evidence type="ECO:0000313" key="3">
    <source>
        <dbReference type="Proteomes" id="UP000037460"/>
    </source>
</evidence>
<dbReference type="Proteomes" id="UP000037460">
    <property type="component" value="Unassembled WGS sequence"/>
</dbReference>
<evidence type="ECO:0000313" key="2">
    <source>
        <dbReference type="EMBL" id="KOO53225.1"/>
    </source>
</evidence>
<evidence type="ECO:0000256" key="1">
    <source>
        <dbReference type="SAM" id="MobiDB-lite"/>
    </source>
</evidence>
<keyword evidence="3" id="KW-1185">Reference proteome</keyword>
<proteinExistence type="predicted"/>
<comment type="caution">
    <text evidence="2">The sequence shown here is derived from an EMBL/GenBank/DDBJ whole genome shotgun (WGS) entry which is preliminary data.</text>
</comment>
<accession>A0A0M0LQ81</accession>
<name>A0A0M0LQ81_9EUKA</name>